<protein>
    <recommendedName>
        <fullName evidence="4">Zn(2)-C6 fungal-type domain-containing protein</fullName>
    </recommendedName>
</protein>
<evidence type="ECO:0000313" key="5">
    <source>
        <dbReference type="EMBL" id="RDL32377.1"/>
    </source>
</evidence>
<dbReference type="PANTHER" id="PTHR37534">
    <property type="entry name" value="TRANSCRIPTIONAL ACTIVATOR PROTEIN UGA3"/>
    <property type="match status" value="1"/>
</dbReference>
<evidence type="ECO:0000256" key="1">
    <source>
        <dbReference type="ARBA" id="ARBA00004123"/>
    </source>
</evidence>
<evidence type="ECO:0000256" key="2">
    <source>
        <dbReference type="ARBA" id="ARBA00023242"/>
    </source>
</evidence>
<comment type="subcellular location">
    <subcellularLocation>
        <location evidence="1">Nucleus</location>
    </subcellularLocation>
</comment>
<reference evidence="5 6" key="1">
    <citation type="journal article" date="2018" name="IMA Fungus">
        <title>IMA Genome-F 9: Draft genome sequence of Annulohypoxylon stygium, Aspergillus mulundensis, Berkeleyomyces basicola (syn. Thielaviopsis basicola), Ceratocystis smalleyi, two Cercospora beticola strains, Coleophoma cylindrospora, Fusarium fracticaudum, Phialophora cf. hyalina, and Morchella septimelata.</title>
        <authorList>
            <person name="Wingfield B.D."/>
            <person name="Bills G.F."/>
            <person name="Dong Y."/>
            <person name="Huang W."/>
            <person name="Nel W.J."/>
            <person name="Swalarsk-Parry B.S."/>
            <person name="Vaghefi N."/>
            <person name="Wilken P.M."/>
            <person name="An Z."/>
            <person name="de Beer Z.W."/>
            <person name="De Vos L."/>
            <person name="Chen L."/>
            <person name="Duong T.A."/>
            <person name="Gao Y."/>
            <person name="Hammerbacher A."/>
            <person name="Kikkert J.R."/>
            <person name="Li Y."/>
            <person name="Li H."/>
            <person name="Li K."/>
            <person name="Li Q."/>
            <person name="Liu X."/>
            <person name="Ma X."/>
            <person name="Naidoo K."/>
            <person name="Pethybridge S.J."/>
            <person name="Sun J."/>
            <person name="Steenkamp E.T."/>
            <person name="van der Nest M.A."/>
            <person name="van Wyk S."/>
            <person name="Wingfield M.J."/>
            <person name="Xiong C."/>
            <person name="Yue Q."/>
            <person name="Zhang X."/>
        </authorList>
    </citation>
    <scope>NUCLEOTIDE SEQUENCE [LARGE SCALE GENOMIC DNA]</scope>
    <source>
        <strain evidence="5 6">BP 5553</strain>
    </source>
</reference>
<dbReference type="PANTHER" id="PTHR37534:SF39">
    <property type="entry name" value="TRANSCRIPTION FACTOR DOMAIN-CONTAINING PROTEIN"/>
    <property type="match status" value="1"/>
</dbReference>
<proteinExistence type="predicted"/>
<feature type="coiled-coil region" evidence="3">
    <location>
        <begin position="338"/>
        <end position="365"/>
    </location>
</feature>
<keyword evidence="2" id="KW-0539">Nucleus</keyword>
<dbReference type="RefSeq" id="XP_031866099.1">
    <property type="nucleotide sequence ID" value="XM_032017456.1"/>
</dbReference>
<dbReference type="CDD" id="cd00067">
    <property type="entry name" value="GAL4"/>
    <property type="match status" value="1"/>
</dbReference>
<organism evidence="5 6">
    <name type="scientific">Venustampulla echinocandica</name>
    <dbReference type="NCBI Taxonomy" id="2656787"/>
    <lineage>
        <taxon>Eukaryota</taxon>
        <taxon>Fungi</taxon>
        <taxon>Dikarya</taxon>
        <taxon>Ascomycota</taxon>
        <taxon>Pezizomycotina</taxon>
        <taxon>Leotiomycetes</taxon>
        <taxon>Helotiales</taxon>
        <taxon>Pleuroascaceae</taxon>
        <taxon>Venustampulla</taxon>
    </lineage>
</organism>
<dbReference type="GeneID" id="43601682"/>
<dbReference type="GO" id="GO:0000976">
    <property type="term" value="F:transcription cis-regulatory region binding"/>
    <property type="evidence" value="ECO:0007669"/>
    <property type="project" value="TreeGrafter"/>
</dbReference>
<dbReference type="STRING" id="2656787.A0A370TD47"/>
<name>A0A370TD47_9HELO</name>
<dbReference type="Proteomes" id="UP000254866">
    <property type="component" value="Unassembled WGS sequence"/>
</dbReference>
<dbReference type="InterPro" id="IPR001138">
    <property type="entry name" value="Zn2Cys6_DnaBD"/>
</dbReference>
<accession>A0A370TD47</accession>
<evidence type="ECO:0000256" key="3">
    <source>
        <dbReference type="SAM" id="Coils"/>
    </source>
</evidence>
<evidence type="ECO:0000313" key="6">
    <source>
        <dbReference type="Proteomes" id="UP000254866"/>
    </source>
</evidence>
<keyword evidence="3" id="KW-0175">Coiled coil</keyword>
<dbReference type="PROSITE" id="PS50048">
    <property type="entry name" value="ZN2_CY6_FUNGAL_2"/>
    <property type="match status" value="1"/>
</dbReference>
<sequence>MRKNVSGQAAFPASPDLKRCWNCRALKIACDKTVPFCHNCRDKGRKCSGYGTRLSWPRQGDSRRFAHPKGIYTIPIKSRPRHFINTSVQDMEAFESKGLAPYDPATLNRIWFSQQPPNIARLDTFLAAYGYSSTPRLAPSSHDPNDLCSLLIRLSLKDDSFSSIASRCAISALSYYYLGMEMAAAVSKTNALRALQASIEAPELSQAMQMMAASMLLCIFETLDFNSSDLSWTIFFCGTKRIANLVTEKDDTYFGEKALLMDWIFYHDVMYKFSIRHWDNKNADQIELAGQRKLISKAVFAPERLTVVPILGCSLELLDLICQVIDAVLDHNDAGYQSESHMAIIKSLEIRLQNLEQRHSGISEIDSGKAAHQVRVAEVFRLATLIYLLRLAKGESMGHKAYNLAVASAFDVLGQCAFCERPWPMFIIGLEARTDEQRSVILTVFRESLRRQPHGTMSLADRMVRDAWAQQDLCRDEIDQLVLYGRVVNRNHVPPCFT</sequence>
<dbReference type="GO" id="GO:0008270">
    <property type="term" value="F:zinc ion binding"/>
    <property type="evidence" value="ECO:0007669"/>
    <property type="project" value="InterPro"/>
</dbReference>
<keyword evidence="6" id="KW-1185">Reference proteome</keyword>
<comment type="caution">
    <text evidence="5">The sequence shown here is derived from an EMBL/GenBank/DDBJ whole genome shotgun (WGS) entry which is preliminary data.</text>
</comment>
<dbReference type="OrthoDB" id="5130013at2759"/>
<feature type="domain" description="Zn(2)-C6 fungal-type" evidence="4">
    <location>
        <begin position="19"/>
        <end position="48"/>
    </location>
</feature>
<dbReference type="AlphaFoldDB" id="A0A370TD47"/>
<dbReference type="InterPro" id="IPR036864">
    <property type="entry name" value="Zn2-C6_fun-type_DNA-bd_sf"/>
</dbReference>
<gene>
    <name evidence="5" type="ORF">BP5553_08833</name>
</gene>
<dbReference type="SMART" id="SM00066">
    <property type="entry name" value="GAL4"/>
    <property type="match status" value="1"/>
</dbReference>
<dbReference type="GO" id="GO:0005634">
    <property type="term" value="C:nucleus"/>
    <property type="evidence" value="ECO:0007669"/>
    <property type="project" value="UniProtKB-SubCell"/>
</dbReference>
<dbReference type="Pfam" id="PF11951">
    <property type="entry name" value="Fungal_trans_2"/>
    <property type="match status" value="1"/>
</dbReference>
<evidence type="ECO:0000259" key="4">
    <source>
        <dbReference type="PROSITE" id="PS50048"/>
    </source>
</evidence>
<dbReference type="SUPFAM" id="SSF57701">
    <property type="entry name" value="Zn2/Cys6 DNA-binding domain"/>
    <property type="match status" value="1"/>
</dbReference>
<dbReference type="InterPro" id="IPR021858">
    <property type="entry name" value="Fun_TF"/>
</dbReference>
<dbReference type="EMBL" id="NPIC01000010">
    <property type="protein sequence ID" value="RDL32377.1"/>
    <property type="molecule type" value="Genomic_DNA"/>
</dbReference>
<dbReference type="Gene3D" id="4.10.240.10">
    <property type="entry name" value="Zn(2)-C6 fungal-type DNA-binding domain"/>
    <property type="match status" value="1"/>
</dbReference>
<dbReference type="GO" id="GO:0000981">
    <property type="term" value="F:DNA-binding transcription factor activity, RNA polymerase II-specific"/>
    <property type="evidence" value="ECO:0007669"/>
    <property type="project" value="InterPro"/>
</dbReference>
<dbReference type="Pfam" id="PF00172">
    <property type="entry name" value="Zn_clus"/>
    <property type="match status" value="1"/>
</dbReference>
<dbReference type="GO" id="GO:0045944">
    <property type="term" value="P:positive regulation of transcription by RNA polymerase II"/>
    <property type="evidence" value="ECO:0007669"/>
    <property type="project" value="TreeGrafter"/>
</dbReference>